<dbReference type="InterPro" id="IPR018825">
    <property type="entry name" value="DUF2427"/>
</dbReference>
<protein>
    <recommendedName>
        <fullName evidence="8">Protein YTP1-like C-terminal domain-containing protein</fullName>
    </recommendedName>
</protein>
<feature type="transmembrane region" description="Helical" evidence="2">
    <location>
        <begin position="118"/>
        <end position="137"/>
    </location>
</feature>
<feature type="transmembrane region" description="Helical" evidence="2">
    <location>
        <begin position="83"/>
        <end position="106"/>
    </location>
</feature>
<feature type="transmembrane region" description="Helical" evidence="2">
    <location>
        <begin position="582"/>
        <end position="603"/>
    </location>
</feature>
<keyword evidence="2" id="KW-0472">Membrane</keyword>
<evidence type="ECO:0008006" key="8">
    <source>
        <dbReference type="Google" id="ProtNLM"/>
    </source>
</evidence>
<keyword evidence="7" id="KW-1185">Reference proteome</keyword>
<evidence type="ECO:0000313" key="6">
    <source>
        <dbReference type="EMBL" id="QIX00584.1"/>
    </source>
</evidence>
<evidence type="ECO:0000256" key="2">
    <source>
        <dbReference type="SAM" id="Phobius"/>
    </source>
</evidence>
<dbReference type="PANTHER" id="PTHR31685">
    <property type="entry name" value="INTEGRAL MEMBRANE PROTEIN (AFU_ORTHOLOGUE AFUA_6G12730)-RELATED"/>
    <property type="match status" value="1"/>
</dbReference>
<keyword evidence="2" id="KW-0812">Transmembrane</keyword>
<dbReference type="AlphaFoldDB" id="A0A6H0Y0Q4"/>
<feature type="transmembrane region" description="Helical" evidence="2">
    <location>
        <begin position="545"/>
        <end position="562"/>
    </location>
</feature>
<name>A0A6H0Y0Q4_9PEZI</name>
<keyword evidence="2" id="KW-1133">Transmembrane helix</keyword>
<dbReference type="InterPro" id="IPR018827">
    <property type="entry name" value="YTP1_C"/>
</dbReference>
<dbReference type="OrthoDB" id="4005299at2759"/>
<gene>
    <name evidence="6" type="ORF">AMS68_006101</name>
</gene>
<evidence type="ECO:0000256" key="3">
    <source>
        <dbReference type="SAM" id="SignalP"/>
    </source>
</evidence>
<feature type="compositionally biased region" description="Low complexity" evidence="1">
    <location>
        <begin position="217"/>
        <end position="226"/>
    </location>
</feature>
<dbReference type="PANTHER" id="PTHR31685:SF3">
    <property type="entry name" value="INTEGRAL MEMBRANE PROTEIN (AFU_ORTHOLOGUE AFUA_6G12730)"/>
    <property type="match status" value="1"/>
</dbReference>
<feature type="transmembrane region" description="Helical" evidence="2">
    <location>
        <begin position="335"/>
        <end position="356"/>
    </location>
</feature>
<organism evidence="6 7">
    <name type="scientific">Peltaster fructicola</name>
    <dbReference type="NCBI Taxonomy" id="286661"/>
    <lineage>
        <taxon>Eukaryota</taxon>
        <taxon>Fungi</taxon>
        <taxon>Dikarya</taxon>
        <taxon>Ascomycota</taxon>
        <taxon>Pezizomycotina</taxon>
        <taxon>Dothideomycetes</taxon>
        <taxon>Dothideomycetes incertae sedis</taxon>
        <taxon>Peltaster</taxon>
    </lineage>
</organism>
<feature type="domain" description="Protein YTP1-like C-terminal" evidence="5">
    <location>
        <begin position="301"/>
        <end position="604"/>
    </location>
</feature>
<dbReference type="EMBL" id="CP051142">
    <property type="protein sequence ID" value="QIX00584.1"/>
    <property type="molecule type" value="Genomic_DNA"/>
</dbReference>
<evidence type="ECO:0000313" key="7">
    <source>
        <dbReference type="Proteomes" id="UP000503462"/>
    </source>
</evidence>
<feature type="chain" id="PRO_5026336536" description="Protein YTP1-like C-terminal domain-containing protein" evidence="3">
    <location>
        <begin position="26"/>
        <end position="620"/>
    </location>
</feature>
<sequence>MRSQHYIRAATTAVLLLGALQLAAAHGEEEEHSGMGMGTNMNMNMNMSMGHNNSTSNGTEHEMIPVWDDFQPSYFRHGEYSGWMLIHILTMIAGWVIVMPAAIMLSVARSRYHLPAQVVFHVINGLGVFAGFVYNHATPDLYVVNAHHIMGWVLHAMAITWTLLSFCSAFNDWQKKDSPSSADRPLLSPHQPDFNQLHRYADRSPVNRWSQDSGMFSASRASSSDSVTKKQESQPLSPGASDDAPLDDYEQESEHEKRGFLGNEKMDEMLSRHAQLLSNSFVSKTIRFSQIVTEKFLLLLGFATLASGFVTYGGIFRGGEVFSGLAHYIKGAIFFWYGLLTLGRWMGAFAEFGWAWNIRPQQPLVAKWKTYIPSAEFTESFVIWLYGASNVFLERLGSQSDEWTPQEFEHISITVLFFGGGLLGMLIENKWLRSLMSTQVELQKSENMPLSAGASRLATINEAGVDEPEEWMQLKTENTSMNPMPALTIMLLGMMMSSHHQLSMVSTMMHKSWGTLFSGFAMARLVTYVLMYLKPPTSYYASRPPSELVAAFCLVSGGILFMNSAFDSVRSIETNGLDAMTVFTITMGLTGLIMAWEMICFGLKGWAVRKERAAAGRAMP</sequence>
<keyword evidence="3" id="KW-0732">Signal</keyword>
<dbReference type="Pfam" id="PF10348">
    <property type="entry name" value="DUF2427"/>
    <property type="match status" value="1"/>
</dbReference>
<feature type="transmembrane region" description="Helical" evidence="2">
    <location>
        <begin position="296"/>
        <end position="315"/>
    </location>
</feature>
<feature type="domain" description="DUF2427" evidence="4">
    <location>
        <begin position="72"/>
        <end position="162"/>
    </location>
</feature>
<proteinExistence type="predicted"/>
<feature type="transmembrane region" description="Helical" evidence="2">
    <location>
        <begin position="484"/>
        <end position="502"/>
    </location>
</feature>
<feature type="signal peptide" evidence="3">
    <location>
        <begin position="1"/>
        <end position="25"/>
    </location>
</feature>
<feature type="compositionally biased region" description="Polar residues" evidence="1">
    <location>
        <begin position="207"/>
        <end position="216"/>
    </location>
</feature>
<feature type="region of interest" description="Disordered" evidence="1">
    <location>
        <begin position="206"/>
        <end position="260"/>
    </location>
</feature>
<reference evidence="6 7" key="1">
    <citation type="journal article" date="2016" name="Sci. Rep.">
        <title>Peltaster fructicola genome reveals evolution from an invasive phytopathogen to an ectophytic parasite.</title>
        <authorList>
            <person name="Xu C."/>
            <person name="Chen H."/>
            <person name="Gleason M.L."/>
            <person name="Xu J.R."/>
            <person name="Liu H."/>
            <person name="Zhang R."/>
            <person name="Sun G."/>
        </authorList>
    </citation>
    <scope>NUCLEOTIDE SEQUENCE [LARGE SCALE GENOMIC DNA]</scope>
    <source>
        <strain evidence="6 7">LNHT1506</strain>
    </source>
</reference>
<evidence type="ECO:0000259" key="5">
    <source>
        <dbReference type="Pfam" id="PF10355"/>
    </source>
</evidence>
<accession>A0A6H0Y0Q4</accession>
<evidence type="ECO:0000259" key="4">
    <source>
        <dbReference type="Pfam" id="PF10348"/>
    </source>
</evidence>
<dbReference type="Proteomes" id="UP000503462">
    <property type="component" value="Chromosome 4"/>
</dbReference>
<dbReference type="Pfam" id="PF10355">
    <property type="entry name" value="Ytp1"/>
    <property type="match status" value="1"/>
</dbReference>
<feature type="transmembrane region" description="Helical" evidence="2">
    <location>
        <begin position="149"/>
        <end position="170"/>
    </location>
</feature>
<evidence type="ECO:0000256" key="1">
    <source>
        <dbReference type="SAM" id="MobiDB-lite"/>
    </source>
</evidence>
<feature type="transmembrane region" description="Helical" evidence="2">
    <location>
        <begin position="514"/>
        <end position="533"/>
    </location>
</feature>